<dbReference type="Proteomes" id="UP000001511">
    <property type="component" value="Chromosome"/>
</dbReference>
<protein>
    <submittedName>
        <fullName evidence="1">Uncharacterized protein</fullName>
    </submittedName>
</protein>
<keyword evidence="2" id="KW-1185">Reference proteome</keyword>
<name>D7E179_NOSA0</name>
<proteinExistence type="predicted"/>
<dbReference type="EMBL" id="CP002059">
    <property type="protein sequence ID" value="ADI64756.1"/>
    <property type="molecule type" value="Genomic_DNA"/>
</dbReference>
<dbReference type="AlphaFoldDB" id="D7E179"/>
<sequence>MGGEVSLHCSHFLLVIQLSVTQVYHRQGKTCKNLGRIQSRRQKAVVRLDPSTSSGYYRLTNQAEGRIWKILFTDVLGIGKR</sequence>
<evidence type="ECO:0000313" key="1">
    <source>
        <dbReference type="EMBL" id="ADI64756.1"/>
    </source>
</evidence>
<accession>D7E179</accession>
<organism evidence="1 2">
    <name type="scientific">Nostoc azollae (strain 0708)</name>
    <name type="common">Anabaena azollae (strain 0708)</name>
    <dbReference type="NCBI Taxonomy" id="551115"/>
    <lineage>
        <taxon>Bacteria</taxon>
        <taxon>Bacillati</taxon>
        <taxon>Cyanobacteriota</taxon>
        <taxon>Cyanophyceae</taxon>
        <taxon>Nostocales</taxon>
        <taxon>Nostocaceae</taxon>
        <taxon>Trichormus</taxon>
    </lineage>
</organism>
<gene>
    <name evidence="1" type="ordered locus">Aazo_2939</name>
</gene>
<dbReference type="KEGG" id="naz:Aazo_2939"/>
<dbReference type="HOGENOM" id="CLU_2570403_0_0_3"/>
<reference evidence="1 2" key="1">
    <citation type="journal article" date="2010" name="PLoS ONE">
        <title>Genome erosion in a nitrogen-fixing vertically transmitted endosymbiotic multicellular cyanobacterium.</title>
        <authorList>
            <person name="Ran L."/>
            <person name="Larsson J."/>
            <person name="Vigil-Stenman T."/>
            <person name="Nylander J.A."/>
            <person name="Ininbergs K."/>
            <person name="Zheng W.W."/>
            <person name="Lapidus A."/>
            <person name="Lowry S."/>
            <person name="Haselkorn R."/>
            <person name="Bergman B."/>
        </authorList>
    </citation>
    <scope>NUCLEOTIDE SEQUENCE [LARGE SCALE GENOMIC DNA]</scope>
    <source>
        <strain evidence="1 2">0708</strain>
    </source>
</reference>
<evidence type="ECO:0000313" key="2">
    <source>
        <dbReference type="Proteomes" id="UP000001511"/>
    </source>
</evidence>